<organism evidence="1 2">
    <name type="scientific">Euplotes crassus</name>
    <dbReference type="NCBI Taxonomy" id="5936"/>
    <lineage>
        <taxon>Eukaryota</taxon>
        <taxon>Sar</taxon>
        <taxon>Alveolata</taxon>
        <taxon>Ciliophora</taxon>
        <taxon>Intramacronucleata</taxon>
        <taxon>Spirotrichea</taxon>
        <taxon>Hypotrichia</taxon>
        <taxon>Euplotida</taxon>
        <taxon>Euplotidae</taxon>
        <taxon>Moneuplotes</taxon>
    </lineage>
</organism>
<reference evidence="1" key="1">
    <citation type="submission" date="2023-07" db="EMBL/GenBank/DDBJ databases">
        <authorList>
            <consortium name="AG Swart"/>
            <person name="Singh M."/>
            <person name="Singh A."/>
            <person name="Seah K."/>
            <person name="Emmerich C."/>
        </authorList>
    </citation>
    <scope>NUCLEOTIDE SEQUENCE</scope>
    <source>
        <strain evidence="1">DP1</strain>
    </source>
</reference>
<proteinExistence type="predicted"/>
<keyword evidence="2" id="KW-1185">Reference proteome</keyword>
<dbReference type="Proteomes" id="UP001295684">
    <property type="component" value="Unassembled WGS sequence"/>
</dbReference>
<comment type="caution">
    <text evidence="1">The sequence shown here is derived from an EMBL/GenBank/DDBJ whole genome shotgun (WGS) entry which is preliminary data.</text>
</comment>
<evidence type="ECO:0000313" key="2">
    <source>
        <dbReference type="Proteomes" id="UP001295684"/>
    </source>
</evidence>
<sequence>MDTDYSKAIEREKLILTKDNIISKILSKSHYFNCFSYELDCEDSDDSRNNEDYDPYLELDFQSSHDRNYGKKNNFLSSFSVDLLDFSFPQKMKALSINSHRDTSLKIPDTFNTIIRLSSRVLREIWVSNFCISAPQFKRLMVAYKHVHSILLDCCKISVPAVFDFSKLLKNTHIEKLDFACVGEPEYSDWEGNPQEFINLIQGLATSLDLKLSLRKIIATGCGVEMKKVRKILHQNGFYNVKLRNETFG</sequence>
<evidence type="ECO:0000313" key="1">
    <source>
        <dbReference type="EMBL" id="CAI2369907.1"/>
    </source>
</evidence>
<gene>
    <name evidence="1" type="ORF">ECRASSUSDP1_LOCUS11211</name>
</gene>
<name>A0AAD1UN72_EUPCR</name>
<accession>A0AAD1UN72</accession>
<protein>
    <submittedName>
        <fullName evidence="1">Uncharacterized protein</fullName>
    </submittedName>
</protein>
<dbReference type="AlphaFoldDB" id="A0AAD1UN72"/>
<dbReference type="EMBL" id="CAMPGE010011063">
    <property type="protein sequence ID" value="CAI2369907.1"/>
    <property type="molecule type" value="Genomic_DNA"/>
</dbReference>